<dbReference type="Pfam" id="PF03740">
    <property type="entry name" value="PdxJ"/>
    <property type="match status" value="1"/>
</dbReference>
<evidence type="ECO:0000313" key="4">
    <source>
        <dbReference type="EMBL" id="KPJ48761.1"/>
    </source>
</evidence>
<accession>A0A0S7WFP5</accession>
<dbReference type="InterPro" id="IPR036130">
    <property type="entry name" value="Pyridoxine-5'_phos_synth"/>
</dbReference>
<organism evidence="4 5">
    <name type="scientific">candidate division TA06 bacterium DG_26</name>
    <dbReference type="NCBI Taxonomy" id="1703771"/>
    <lineage>
        <taxon>Bacteria</taxon>
        <taxon>Bacteria division TA06</taxon>
    </lineage>
</organism>
<protein>
    <submittedName>
        <fullName evidence="4">Pyridoxine 5'-phosphate synthase</fullName>
    </submittedName>
</protein>
<dbReference type="PANTHER" id="PTHR30456">
    <property type="entry name" value="PYRIDOXINE 5'-PHOSPHATE SYNTHASE"/>
    <property type="match status" value="1"/>
</dbReference>
<keyword evidence="1" id="KW-0963">Cytoplasm</keyword>
<dbReference type="GO" id="GO:0008615">
    <property type="term" value="P:pyridoxine biosynthetic process"/>
    <property type="evidence" value="ECO:0007669"/>
    <property type="project" value="UniProtKB-KW"/>
</dbReference>
<evidence type="ECO:0000256" key="2">
    <source>
        <dbReference type="ARBA" id="ARBA00022679"/>
    </source>
</evidence>
<evidence type="ECO:0000256" key="3">
    <source>
        <dbReference type="ARBA" id="ARBA00023096"/>
    </source>
</evidence>
<dbReference type="GO" id="GO:0033856">
    <property type="term" value="F:pyridoxine 5'-phosphate synthase activity"/>
    <property type="evidence" value="ECO:0007669"/>
    <property type="project" value="InterPro"/>
</dbReference>
<dbReference type="Gene3D" id="3.20.20.70">
    <property type="entry name" value="Aldolase class I"/>
    <property type="match status" value="1"/>
</dbReference>
<dbReference type="InterPro" id="IPR013785">
    <property type="entry name" value="Aldolase_TIM"/>
</dbReference>
<dbReference type="SUPFAM" id="SSF63892">
    <property type="entry name" value="Pyridoxine 5'-phosphate synthase"/>
    <property type="match status" value="1"/>
</dbReference>
<feature type="non-terminal residue" evidence="4">
    <location>
        <position position="1"/>
    </location>
</feature>
<dbReference type="EMBL" id="LIZT01000098">
    <property type="protein sequence ID" value="KPJ48761.1"/>
    <property type="molecule type" value="Genomic_DNA"/>
</dbReference>
<keyword evidence="3" id="KW-0664">Pyridoxine biosynthesis</keyword>
<sequence length="100" mass="10935">EPEQIEKAKEVGADIIEINTGKYSEANTEKELARIKSGAAYARKLGLRVHAGHGLNCLNIEALKEIREIEEVSIGHSIVANAALLGLGEATKRMREELEK</sequence>
<keyword evidence="2" id="KW-0808">Transferase</keyword>
<comment type="caution">
    <text evidence="4">The sequence shown here is derived from an EMBL/GenBank/DDBJ whole genome shotgun (WGS) entry which is preliminary data.</text>
</comment>
<dbReference type="InterPro" id="IPR004569">
    <property type="entry name" value="PyrdxlP_synth_PdxJ"/>
</dbReference>
<gene>
    <name evidence="4" type="ORF">AMJ40_06935</name>
</gene>
<name>A0A0S7WFP5_UNCT6</name>
<dbReference type="PANTHER" id="PTHR30456:SF0">
    <property type="entry name" value="PYRIDOXINE 5'-PHOSPHATE SYNTHASE"/>
    <property type="match status" value="1"/>
</dbReference>
<reference evidence="4 5" key="1">
    <citation type="journal article" date="2015" name="Microbiome">
        <title>Genomic resolution of linkages in carbon, nitrogen, and sulfur cycling among widespread estuary sediment bacteria.</title>
        <authorList>
            <person name="Baker B.J."/>
            <person name="Lazar C.S."/>
            <person name="Teske A.P."/>
            <person name="Dick G.J."/>
        </authorList>
    </citation>
    <scope>NUCLEOTIDE SEQUENCE [LARGE SCALE GENOMIC DNA]</scope>
    <source>
        <strain evidence="4">DG_26</strain>
    </source>
</reference>
<dbReference type="GO" id="GO:0005829">
    <property type="term" value="C:cytosol"/>
    <property type="evidence" value="ECO:0007669"/>
    <property type="project" value="TreeGrafter"/>
</dbReference>
<dbReference type="PATRIC" id="fig|1703771.3.peg.837"/>
<evidence type="ECO:0000313" key="5">
    <source>
        <dbReference type="Proteomes" id="UP000051124"/>
    </source>
</evidence>
<proteinExistence type="predicted"/>
<dbReference type="Proteomes" id="UP000051124">
    <property type="component" value="Unassembled WGS sequence"/>
</dbReference>
<evidence type="ECO:0000256" key="1">
    <source>
        <dbReference type="ARBA" id="ARBA00022490"/>
    </source>
</evidence>
<dbReference type="AlphaFoldDB" id="A0A0S7WFP5"/>